<gene>
    <name evidence="10" type="ORF">GO984_21550</name>
</gene>
<feature type="transmembrane region" description="Helical" evidence="9">
    <location>
        <begin position="35"/>
        <end position="60"/>
    </location>
</feature>
<feature type="transmembrane region" description="Helical" evidence="9">
    <location>
        <begin position="182"/>
        <end position="202"/>
    </location>
</feature>
<evidence type="ECO:0000256" key="6">
    <source>
        <dbReference type="ARBA" id="ARBA00022989"/>
    </source>
</evidence>
<evidence type="ECO:0000313" key="10">
    <source>
        <dbReference type="EMBL" id="MVO18410.1"/>
    </source>
</evidence>
<dbReference type="GO" id="GO:0006865">
    <property type="term" value="P:amino acid transport"/>
    <property type="evidence" value="ECO:0007669"/>
    <property type="project" value="UniProtKB-KW"/>
</dbReference>
<dbReference type="Pfam" id="PF02653">
    <property type="entry name" value="BPD_transp_2"/>
    <property type="match status" value="1"/>
</dbReference>
<evidence type="ECO:0000256" key="1">
    <source>
        <dbReference type="ARBA" id="ARBA00004651"/>
    </source>
</evidence>
<accession>A0A6L6WM57</accession>
<comment type="caution">
    <text evidence="10">The sequence shown here is derived from an EMBL/GenBank/DDBJ whole genome shotgun (WGS) entry which is preliminary data.</text>
</comment>
<organism evidence="10 11">
    <name type="scientific">Parasedimentitalea huanghaiensis</name>
    <dbReference type="NCBI Taxonomy" id="2682100"/>
    <lineage>
        <taxon>Bacteria</taxon>
        <taxon>Pseudomonadati</taxon>
        <taxon>Pseudomonadota</taxon>
        <taxon>Alphaproteobacteria</taxon>
        <taxon>Rhodobacterales</taxon>
        <taxon>Paracoccaceae</taxon>
        <taxon>Parasedimentitalea</taxon>
    </lineage>
</organism>
<keyword evidence="2" id="KW-0813">Transport</keyword>
<keyword evidence="7 9" id="KW-0472">Membrane</keyword>
<keyword evidence="3" id="KW-1003">Cell membrane</keyword>
<dbReference type="InterPro" id="IPR001851">
    <property type="entry name" value="ABC_transp_permease"/>
</dbReference>
<reference evidence="10 11" key="1">
    <citation type="submission" date="2019-12" db="EMBL/GenBank/DDBJ databases">
        <authorList>
            <person name="Zhang Y.-J."/>
        </authorList>
    </citation>
    <scope>NUCLEOTIDE SEQUENCE [LARGE SCALE GENOMIC DNA]</scope>
    <source>
        <strain evidence="10 11">CY05</strain>
    </source>
</reference>
<dbReference type="EMBL" id="WQLV01000020">
    <property type="protein sequence ID" value="MVO18410.1"/>
    <property type="molecule type" value="Genomic_DNA"/>
</dbReference>
<sequence length="330" mass="35157">MKNLTQILARMGGVNLLPVAVAAVAFVLIGVPSSWVTLTVAGLAMGMMIFLMASGLSLVFGLMDVLNFGHSAFVSLGAFVAASVLTWLAGWLGADSIFLNVMALFLALTAALIVGLAGGWFFETVIIRPVYKDHLRQILITMGALIVAEQLILAVWGGTPMAVPRPQFLESAIILGDVSIEIYRIFAFLLGLAVYVALYLTLNRTRIGLLIRAGVENREMVEALGFRIDRLFIGVFMLGSALATLGGAMWAGYETLISPSLGAEMMIVVFIVVIIGGLGSIEGTLLGAIMVGLVGNYVGFLMPKMALASNMILMMAILMWRPSGLRPAVK</sequence>
<proteinExistence type="inferred from homology"/>
<feature type="transmembrane region" description="Helical" evidence="9">
    <location>
        <begin position="265"/>
        <end position="294"/>
    </location>
</feature>
<dbReference type="Proteomes" id="UP000478892">
    <property type="component" value="Unassembled WGS sequence"/>
</dbReference>
<comment type="subcellular location">
    <subcellularLocation>
        <location evidence="1">Cell membrane</location>
        <topology evidence="1">Multi-pass membrane protein</topology>
    </subcellularLocation>
</comment>
<dbReference type="CDD" id="cd06582">
    <property type="entry name" value="TM_PBP1_LivH_like"/>
    <property type="match status" value="1"/>
</dbReference>
<keyword evidence="11" id="KW-1185">Reference proteome</keyword>
<feature type="transmembrane region" description="Helical" evidence="9">
    <location>
        <begin position="231"/>
        <end position="253"/>
    </location>
</feature>
<dbReference type="RefSeq" id="WP_157024620.1">
    <property type="nucleotide sequence ID" value="NZ_WQLV01000020.1"/>
</dbReference>
<dbReference type="PANTHER" id="PTHR11795:SF442">
    <property type="entry name" value="ABC TRANSPORTER ATP-BINDING PROTEIN"/>
    <property type="match status" value="1"/>
</dbReference>
<evidence type="ECO:0000256" key="4">
    <source>
        <dbReference type="ARBA" id="ARBA00022692"/>
    </source>
</evidence>
<dbReference type="PANTHER" id="PTHR11795">
    <property type="entry name" value="BRANCHED-CHAIN AMINO ACID TRANSPORT SYSTEM PERMEASE PROTEIN LIVH"/>
    <property type="match status" value="1"/>
</dbReference>
<keyword evidence="4 9" id="KW-0812">Transmembrane</keyword>
<feature type="transmembrane region" description="Helical" evidence="9">
    <location>
        <begin position="138"/>
        <end position="162"/>
    </location>
</feature>
<evidence type="ECO:0000256" key="8">
    <source>
        <dbReference type="ARBA" id="ARBA00037998"/>
    </source>
</evidence>
<evidence type="ECO:0000313" key="11">
    <source>
        <dbReference type="Proteomes" id="UP000478892"/>
    </source>
</evidence>
<evidence type="ECO:0000256" key="7">
    <source>
        <dbReference type="ARBA" id="ARBA00023136"/>
    </source>
</evidence>
<name>A0A6L6WM57_9RHOB</name>
<dbReference type="GO" id="GO:0005886">
    <property type="term" value="C:plasma membrane"/>
    <property type="evidence" value="ECO:0007669"/>
    <property type="project" value="UniProtKB-SubCell"/>
</dbReference>
<dbReference type="InterPro" id="IPR052157">
    <property type="entry name" value="BCAA_transport_permease"/>
</dbReference>
<feature type="transmembrane region" description="Helical" evidence="9">
    <location>
        <begin position="97"/>
        <end position="126"/>
    </location>
</feature>
<evidence type="ECO:0000256" key="3">
    <source>
        <dbReference type="ARBA" id="ARBA00022475"/>
    </source>
</evidence>
<feature type="transmembrane region" description="Helical" evidence="9">
    <location>
        <begin position="72"/>
        <end position="91"/>
    </location>
</feature>
<keyword evidence="6 9" id="KW-1133">Transmembrane helix</keyword>
<feature type="transmembrane region" description="Helical" evidence="9">
    <location>
        <begin position="7"/>
        <end position="29"/>
    </location>
</feature>
<comment type="similarity">
    <text evidence="8">Belongs to the binding-protein-dependent transport system permease family. LivHM subfamily.</text>
</comment>
<dbReference type="GO" id="GO:0022857">
    <property type="term" value="F:transmembrane transporter activity"/>
    <property type="evidence" value="ECO:0007669"/>
    <property type="project" value="InterPro"/>
</dbReference>
<evidence type="ECO:0000256" key="9">
    <source>
        <dbReference type="SAM" id="Phobius"/>
    </source>
</evidence>
<dbReference type="AlphaFoldDB" id="A0A6L6WM57"/>
<evidence type="ECO:0000256" key="2">
    <source>
        <dbReference type="ARBA" id="ARBA00022448"/>
    </source>
</evidence>
<evidence type="ECO:0000256" key="5">
    <source>
        <dbReference type="ARBA" id="ARBA00022970"/>
    </source>
</evidence>
<feature type="transmembrane region" description="Helical" evidence="9">
    <location>
        <begin position="301"/>
        <end position="320"/>
    </location>
</feature>
<protein>
    <submittedName>
        <fullName evidence="10">Branched-chain amino acid ABC transporter permease</fullName>
    </submittedName>
</protein>
<keyword evidence="5" id="KW-0029">Amino-acid transport</keyword>